<dbReference type="EMBL" id="CAXJRC010000022">
    <property type="protein sequence ID" value="CAL2106800.1"/>
    <property type="molecule type" value="Genomic_DNA"/>
</dbReference>
<comment type="caution">
    <text evidence="2">The sequence shown here is derived from an EMBL/GenBank/DDBJ whole genome shotgun (WGS) entry which is preliminary data.</text>
</comment>
<evidence type="ECO:0008006" key="4">
    <source>
        <dbReference type="Google" id="ProtNLM"/>
    </source>
</evidence>
<name>A0ABP1FE03_9FLAO</name>
<reference evidence="2 3" key="1">
    <citation type="submission" date="2024-05" db="EMBL/GenBank/DDBJ databases">
        <authorList>
            <person name="Duchaud E."/>
        </authorList>
    </citation>
    <scope>NUCLEOTIDE SEQUENCE [LARGE SCALE GENOMIC DNA]</scope>
    <source>
        <strain evidence="2">Ena-SAMPLE-TAB-13-05-2024-13:56:06:370-140305</strain>
    </source>
</reference>
<sequence length="309" mass="34891">MRKIVLLAVAIVVIVACEAVFVEDISNRYINITAPADNASVKEGSVTFLWEALAEADSYQLQIATPTFANAAQILTDTLVAKNTYNQKLTLGEYEWRIKGKNSEYETSYTTHKLSITNTDIGNAETELLLPLDNEVSNKIDHNLTWTKVTDATEYRVQIWQPDDQGTIVKDVIVNETAYTHTFGEGGFTWKVRPQSDTQNGKFTARKITVDSKAPNKPVNTSPENNATQTETTIDFTWTRTDVAGTEEIDSIYVFNDVNLTQLNFKDKGTNKTFKKESLEKNTYYWYVQSFDKANNKSEKSNTFLITIN</sequence>
<dbReference type="PROSITE" id="PS51257">
    <property type="entry name" value="PROKAR_LIPOPROTEIN"/>
    <property type="match status" value="1"/>
</dbReference>
<evidence type="ECO:0000256" key="1">
    <source>
        <dbReference type="SAM" id="MobiDB-lite"/>
    </source>
</evidence>
<dbReference type="InterPro" id="IPR013783">
    <property type="entry name" value="Ig-like_fold"/>
</dbReference>
<gene>
    <name evidence="2" type="ORF">T190115A13A_20080</name>
</gene>
<dbReference type="Gene3D" id="2.60.40.10">
    <property type="entry name" value="Immunoglobulins"/>
    <property type="match status" value="2"/>
</dbReference>
<keyword evidence="3" id="KW-1185">Reference proteome</keyword>
<evidence type="ECO:0000313" key="3">
    <source>
        <dbReference type="Proteomes" id="UP001497602"/>
    </source>
</evidence>
<protein>
    <recommendedName>
        <fullName evidence="4">Fibronectin type-III domain-containing protein</fullName>
    </recommendedName>
</protein>
<dbReference type="Proteomes" id="UP001497602">
    <property type="component" value="Unassembled WGS sequence"/>
</dbReference>
<proteinExistence type="predicted"/>
<dbReference type="RefSeq" id="WP_348738534.1">
    <property type="nucleotide sequence ID" value="NZ_CAXJRC010000022.1"/>
</dbReference>
<organism evidence="2 3">
    <name type="scientific">Tenacibaculum vairaonense</name>
    <dbReference type="NCBI Taxonomy" id="3137860"/>
    <lineage>
        <taxon>Bacteria</taxon>
        <taxon>Pseudomonadati</taxon>
        <taxon>Bacteroidota</taxon>
        <taxon>Flavobacteriia</taxon>
        <taxon>Flavobacteriales</taxon>
        <taxon>Flavobacteriaceae</taxon>
        <taxon>Tenacibaculum</taxon>
    </lineage>
</organism>
<evidence type="ECO:0000313" key="2">
    <source>
        <dbReference type="EMBL" id="CAL2106800.1"/>
    </source>
</evidence>
<feature type="region of interest" description="Disordered" evidence="1">
    <location>
        <begin position="209"/>
        <end position="229"/>
    </location>
</feature>
<feature type="compositionally biased region" description="Polar residues" evidence="1">
    <location>
        <begin position="218"/>
        <end position="229"/>
    </location>
</feature>
<accession>A0ABP1FE03</accession>